<protein>
    <submittedName>
        <fullName evidence="2">Pre-C2HC domain</fullName>
    </submittedName>
</protein>
<dbReference type="EMBL" id="CABPRJ010002437">
    <property type="protein sequence ID" value="VVC46127.1"/>
    <property type="molecule type" value="Genomic_DNA"/>
</dbReference>
<keyword evidence="3" id="KW-1185">Reference proteome</keyword>
<proteinExistence type="predicted"/>
<evidence type="ECO:0000259" key="1">
    <source>
        <dbReference type="SMART" id="SM00596"/>
    </source>
</evidence>
<dbReference type="InterPro" id="IPR006579">
    <property type="entry name" value="Pre_C2HC_dom"/>
</dbReference>
<dbReference type="AlphaFoldDB" id="A0A5E4NQK8"/>
<dbReference type="OrthoDB" id="6593055at2759"/>
<evidence type="ECO:0000313" key="2">
    <source>
        <dbReference type="EMBL" id="VVC46127.1"/>
    </source>
</evidence>
<gene>
    <name evidence="2" type="ORF">CINCED_3A025017</name>
</gene>
<feature type="domain" description="Pre-C2HC" evidence="1">
    <location>
        <begin position="131"/>
        <end position="210"/>
    </location>
</feature>
<sequence>MHSIRLSINIAIFCDTQFRCSLMNNAENNNNIFRCNDNTQKIYKPPPITIKGVKQFDKLKQLLTCKESVGNEQQFKVLSNEETRIVTKNESQFRSTIKILEENKVEYHRYQLKSEKLFRVVLRGINHDSDMGIITNELYDQGHEVSKITNIQIKKKSDPKNKNSEWTYIRLPLFFVDLKPRENNQDIYNIKLLCHQIIKIEPPRKKQEVPQYKNCQALGSSQIVCMRKM</sequence>
<accession>A0A5E4NQK8</accession>
<evidence type="ECO:0000313" key="3">
    <source>
        <dbReference type="Proteomes" id="UP000325440"/>
    </source>
</evidence>
<dbReference type="SMART" id="SM00596">
    <property type="entry name" value="PRE_C2HC"/>
    <property type="match status" value="1"/>
</dbReference>
<dbReference type="Proteomes" id="UP000325440">
    <property type="component" value="Unassembled WGS sequence"/>
</dbReference>
<organism evidence="2 3">
    <name type="scientific">Cinara cedri</name>
    <dbReference type="NCBI Taxonomy" id="506608"/>
    <lineage>
        <taxon>Eukaryota</taxon>
        <taxon>Metazoa</taxon>
        <taxon>Ecdysozoa</taxon>
        <taxon>Arthropoda</taxon>
        <taxon>Hexapoda</taxon>
        <taxon>Insecta</taxon>
        <taxon>Pterygota</taxon>
        <taxon>Neoptera</taxon>
        <taxon>Paraneoptera</taxon>
        <taxon>Hemiptera</taxon>
        <taxon>Sternorrhyncha</taxon>
        <taxon>Aphidomorpha</taxon>
        <taxon>Aphidoidea</taxon>
        <taxon>Aphididae</taxon>
        <taxon>Lachninae</taxon>
        <taxon>Cinara</taxon>
    </lineage>
</organism>
<dbReference type="Pfam" id="PF07530">
    <property type="entry name" value="PRE_C2HC"/>
    <property type="match status" value="1"/>
</dbReference>
<name>A0A5E4NQK8_9HEMI</name>
<reference evidence="2 3" key="1">
    <citation type="submission" date="2019-08" db="EMBL/GenBank/DDBJ databases">
        <authorList>
            <person name="Alioto T."/>
            <person name="Alioto T."/>
            <person name="Gomez Garrido J."/>
        </authorList>
    </citation>
    <scope>NUCLEOTIDE SEQUENCE [LARGE SCALE GENOMIC DNA]</scope>
</reference>